<feature type="domain" description="HicB-like antitoxin of toxin-antitoxin system" evidence="1">
    <location>
        <begin position="6"/>
        <end position="126"/>
    </location>
</feature>
<evidence type="ECO:0000259" key="1">
    <source>
        <dbReference type="Pfam" id="PF15919"/>
    </source>
</evidence>
<dbReference type="InterPro" id="IPR035069">
    <property type="entry name" value="TTHA1013/TTHA0281-like"/>
</dbReference>
<dbReference type="InterPro" id="IPR031807">
    <property type="entry name" value="HicB-like"/>
</dbReference>
<protein>
    <submittedName>
        <fullName evidence="2">HicB family protein</fullName>
    </submittedName>
</protein>
<sequence>MRRAVYPAVFDDSKNDEKDYYSIDFPDVPGAFSEGHGLADSLYNAEQTLGLALYDIPDNKLPKPTPIATVEKFCKVHYPNAKVYPVAADLDEAAKEVVPVMVRKNTRIPGDIAVRAEKAGINFSKTLTKSLEK</sequence>
<dbReference type="EMBL" id="RXIA01000004">
    <property type="protein sequence ID" value="RVU71480.1"/>
    <property type="molecule type" value="Genomic_DNA"/>
</dbReference>
<evidence type="ECO:0000313" key="3">
    <source>
        <dbReference type="Proteomes" id="UP000288291"/>
    </source>
</evidence>
<organism evidence="2 3">
    <name type="scientific">Lactobacillus xujianguonis</name>
    <dbReference type="NCBI Taxonomy" id="2495899"/>
    <lineage>
        <taxon>Bacteria</taxon>
        <taxon>Bacillati</taxon>
        <taxon>Bacillota</taxon>
        <taxon>Bacilli</taxon>
        <taxon>Lactobacillales</taxon>
        <taxon>Lactobacillaceae</taxon>
        <taxon>Lactobacillus</taxon>
    </lineage>
</organism>
<proteinExistence type="predicted"/>
<keyword evidence="3" id="KW-1185">Reference proteome</keyword>
<dbReference type="AlphaFoldDB" id="A0A437SX98"/>
<dbReference type="Gene3D" id="3.30.160.250">
    <property type="match status" value="1"/>
</dbReference>
<name>A0A437SX98_9LACO</name>
<evidence type="ECO:0000313" key="2">
    <source>
        <dbReference type="EMBL" id="RVU71480.1"/>
    </source>
</evidence>
<dbReference type="Proteomes" id="UP000288291">
    <property type="component" value="Unassembled WGS sequence"/>
</dbReference>
<comment type="caution">
    <text evidence="2">The sequence shown here is derived from an EMBL/GenBank/DDBJ whole genome shotgun (WGS) entry which is preliminary data.</text>
</comment>
<accession>A0A437SX98</accession>
<reference evidence="2 3" key="1">
    <citation type="submission" date="2018-12" db="EMBL/GenBank/DDBJ databases">
        <authorList>
            <person name="Meng J."/>
        </authorList>
    </citation>
    <scope>NUCLEOTIDE SEQUENCE [LARGE SCALE GENOMIC DNA]</scope>
    <source>
        <strain evidence="2 3">HT111-2</strain>
    </source>
</reference>
<dbReference type="Pfam" id="PF15919">
    <property type="entry name" value="HicB_lk_antitox"/>
    <property type="match status" value="1"/>
</dbReference>
<gene>
    <name evidence="2" type="ORF">EJK17_01905</name>
</gene>
<dbReference type="SUPFAM" id="SSF143100">
    <property type="entry name" value="TTHA1013/TTHA0281-like"/>
    <property type="match status" value="1"/>
</dbReference>
<dbReference type="RefSeq" id="WP_103660594.1">
    <property type="nucleotide sequence ID" value="NZ_ML136873.1"/>
</dbReference>